<dbReference type="Pfam" id="PF00953">
    <property type="entry name" value="Glycos_transf_4"/>
    <property type="match status" value="1"/>
</dbReference>
<dbReference type="GO" id="GO:0044038">
    <property type="term" value="P:cell wall macromolecule biosynthetic process"/>
    <property type="evidence" value="ECO:0007669"/>
    <property type="project" value="TreeGrafter"/>
</dbReference>
<dbReference type="PANTHER" id="PTHR22926">
    <property type="entry name" value="PHOSPHO-N-ACETYLMURAMOYL-PENTAPEPTIDE-TRANSFERASE"/>
    <property type="match status" value="1"/>
</dbReference>
<evidence type="ECO:0000256" key="2">
    <source>
        <dbReference type="ARBA" id="ARBA00022475"/>
    </source>
</evidence>
<keyword evidence="7" id="KW-0460">Magnesium</keyword>
<dbReference type="OrthoDB" id="9783652at2"/>
<dbReference type="GO" id="GO:0005886">
    <property type="term" value="C:plasma membrane"/>
    <property type="evidence" value="ECO:0007669"/>
    <property type="project" value="UniProtKB-SubCell"/>
</dbReference>
<feature type="binding site" evidence="7">
    <location>
        <position position="219"/>
    </location>
    <ligand>
        <name>Mg(2+)</name>
        <dbReference type="ChEBI" id="CHEBI:18420"/>
    </ligand>
</feature>
<evidence type="ECO:0000256" key="4">
    <source>
        <dbReference type="ARBA" id="ARBA00022692"/>
    </source>
</evidence>
<gene>
    <name evidence="9" type="ORF">DFR43_102129</name>
</gene>
<evidence type="ECO:0000256" key="6">
    <source>
        <dbReference type="ARBA" id="ARBA00023136"/>
    </source>
</evidence>
<dbReference type="Proteomes" id="UP000295510">
    <property type="component" value="Unassembled WGS sequence"/>
</dbReference>
<dbReference type="PANTHER" id="PTHR22926:SF3">
    <property type="entry name" value="UNDECAPRENYL-PHOSPHATE ALPHA-N-ACETYLGLUCOSAMINYL 1-PHOSPHATE TRANSFERASE"/>
    <property type="match status" value="1"/>
</dbReference>
<comment type="cofactor">
    <cofactor evidence="7">
        <name>Mg(2+)</name>
        <dbReference type="ChEBI" id="CHEBI:18420"/>
    </cofactor>
</comment>
<evidence type="ECO:0000313" key="9">
    <source>
        <dbReference type="EMBL" id="TDQ44787.1"/>
    </source>
</evidence>
<feature type="transmembrane region" description="Helical" evidence="8">
    <location>
        <begin position="323"/>
        <end position="343"/>
    </location>
</feature>
<dbReference type="GO" id="GO:0071555">
    <property type="term" value="P:cell wall organization"/>
    <property type="evidence" value="ECO:0007669"/>
    <property type="project" value="TreeGrafter"/>
</dbReference>
<name>A0A4V3D6P9_9BURK</name>
<reference evidence="9 10" key="1">
    <citation type="submission" date="2019-03" db="EMBL/GenBank/DDBJ databases">
        <title>Genomic Encyclopedia of Type Strains, Phase IV (KMG-IV): sequencing the most valuable type-strain genomes for metagenomic binning, comparative biology and taxonomic classification.</title>
        <authorList>
            <person name="Goeker M."/>
        </authorList>
    </citation>
    <scope>NUCLEOTIDE SEQUENCE [LARGE SCALE GENOMIC DNA]</scope>
    <source>
        <strain evidence="9 10">DSM 19605</strain>
    </source>
</reference>
<dbReference type="AlphaFoldDB" id="A0A4V3D6P9"/>
<keyword evidence="5 8" id="KW-1133">Transmembrane helix</keyword>
<keyword evidence="7" id="KW-0479">Metal-binding</keyword>
<keyword evidence="2" id="KW-1003">Cell membrane</keyword>
<keyword evidence="10" id="KW-1185">Reference proteome</keyword>
<evidence type="ECO:0000256" key="5">
    <source>
        <dbReference type="ARBA" id="ARBA00022989"/>
    </source>
</evidence>
<feature type="transmembrane region" description="Helical" evidence="8">
    <location>
        <begin position="100"/>
        <end position="118"/>
    </location>
</feature>
<evidence type="ECO:0000256" key="8">
    <source>
        <dbReference type="SAM" id="Phobius"/>
    </source>
</evidence>
<feature type="transmembrane region" description="Helical" evidence="8">
    <location>
        <begin position="187"/>
        <end position="208"/>
    </location>
</feature>
<keyword evidence="6 8" id="KW-0472">Membrane</keyword>
<dbReference type="InterPro" id="IPR000715">
    <property type="entry name" value="Glycosyl_transferase_4"/>
</dbReference>
<dbReference type="GO" id="GO:0046872">
    <property type="term" value="F:metal ion binding"/>
    <property type="evidence" value="ECO:0007669"/>
    <property type="project" value="UniProtKB-KW"/>
</dbReference>
<feature type="transmembrane region" description="Helical" evidence="8">
    <location>
        <begin position="215"/>
        <end position="235"/>
    </location>
</feature>
<evidence type="ECO:0000256" key="3">
    <source>
        <dbReference type="ARBA" id="ARBA00022679"/>
    </source>
</evidence>
<feature type="transmembrane region" description="Helical" evidence="8">
    <location>
        <begin position="130"/>
        <end position="151"/>
    </location>
</feature>
<dbReference type="GO" id="GO:0009103">
    <property type="term" value="P:lipopolysaccharide biosynthetic process"/>
    <property type="evidence" value="ECO:0007669"/>
    <property type="project" value="TreeGrafter"/>
</dbReference>
<keyword evidence="3 9" id="KW-0808">Transferase</keyword>
<feature type="binding site" evidence="7">
    <location>
        <position position="155"/>
    </location>
    <ligand>
        <name>Mg(2+)</name>
        <dbReference type="ChEBI" id="CHEBI:18420"/>
    </ligand>
</feature>
<feature type="transmembrane region" description="Helical" evidence="8">
    <location>
        <begin position="241"/>
        <end position="263"/>
    </location>
</feature>
<feature type="transmembrane region" description="Helical" evidence="8">
    <location>
        <begin position="298"/>
        <end position="317"/>
    </location>
</feature>
<dbReference type="RefSeq" id="WP_133595710.1">
    <property type="nucleotide sequence ID" value="NZ_SNYL01000002.1"/>
</dbReference>
<evidence type="ECO:0000256" key="7">
    <source>
        <dbReference type="PIRSR" id="PIRSR600715-1"/>
    </source>
</evidence>
<feature type="transmembrane region" description="Helical" evidence="8">
    <location>
        <begin position="55"/>
        <end position="88"/>
    </location>
</feature>
<organism evidence="9 10">
    <name type="scientific">Tepidicella xavieri</name>
    <dbReference type="NCBI Taxonomy" id="360241"/>
    <lineage>
        <taxon>Bacteria</taxon>
        <taxon>Pseudomonadati</taxon>
        <taxon>Pseudomonadota</taxon>
        <taxon>Betaproteobacteria</taxon>
        <taxon>Burkholderiales</taxon>
        <taxon>Tepidicella</taxon>
    </lineage>
</organism>
<feature type="transmembrane region" description="Helical" evidence="8">
    <location>
        <begin position="163"/>
        <end position="181"/>
    </location>
</feature>
<protein>
    <submittedName>
        <fullName evidence="9">Fuc2NAc and GlcNAc transferase</fullName>
    </submittedName>
</protein>
<evidence type="ECO:0000313" key="10">
    <source>
        <dbReference type="Proteomes" id="UP000295510"/>
    </source>
</evidence>
<evidence type="ECO:0000256" key="1">
    <source>
        <dbReference type="ARBA" id="ARBA00004651"/>
    </source>
</evidence>
<dbReference type="EMBL" id="SNYL01000002">
    <property type="protein sequence ID" value="TDQ44787.1"/>
    <property type="molecule type" value="Genomic_DNA"/>
</dbReference>
<comment type="subcellular location">
    <subcellularLocation>
        <location evidence="1">Cell membrane</location>
        <topology evidence="1">Multi-pass membrane protein</topology>
    </subcellularLocation>
</comment>
<proteinExistence type="predicted"/>
<accession>A0A4V3D6P9</accession>
<dbReference type="CDD" id="cd06854">
    <property type="entry name" value="GT_WbpL_WbcO_like"/>
    <property type="match status" value="1"/>
</dbReference>
<dbReference type="GO" id="GO:0016780">
    <property type="term" value="F:phosphotransferase activity, for other substituted phosphate groups"/>
    <property type="evidence" value="ECO:0007669"/>
    <property type="project" value="InterPro"/>
</dbReference>
<sequence>MSLWVTLLVLLATTALLAWGVAAWVLRRAEALRLVQMPNHRSSHDCPTPNGGGLGIVVAGSLAGIALVLLSGWMVGGLLLGLAAVLAAVGLRDDMAHLPARVRFGVQVVVCAGGLIALGELPGLALSDGLAFQVTGWVLFGLLLLAGVWWINLFNFMDGIDGIAGMQAIFMLLAGAVLVLWAEPQAVHSPVWMWMLCVAAATVGFLLLNWPPAKIFMGDVGSTWLAFMVFALALLSVQAGWLSYAAWLVLAAVFVTDATVTLLTRMLRGERWYEAHRSHAYQRLSRRWQGGRKAGHRAVTLLVAAINGLWLAPWAWACVQWPAGSVAFVVAAYLPLVLAVLWLGGGRPDSWLPDDQRVRS</sequence>
<keyword evidence="4 8" id="KW-0812">Transmembrane</keyword>
<comment type="caution">
    <text evidence="9">The sequence shown here is derived from an EMBL/GenBank/DDBJ whole genome shotgun (WGS) entry which is preliminary data.</text>
</comment>